<dbReference type="Gene3D" id="1.20.1280.50">
    <property type="match status" value="1"/>
</dbReference>
<feature type="domain" description="F-box" evidence="1">
    <location>
        <begin position="13"/>
        <end position="53"/>
    </location>
</feature>
<dbReference type="InterPro" id="IPR015915">
    <property type="entry name" value="Kelch-typ_b-propeller"/>
</dbReference>
<proteinExistence type="predicted"/>
<dbReference type="InterPro" id="IPR001810">
    <property type="entry name" value="F-box_dom"/>
</dbReference>
<dbReference type="SUPFAM" id="SSF117281">
    <property type="entry name" value="Kelch motif"/>
    <property type="match status" value="1"/>
</dbReference>
<keyword evidence="3" id="KW-1185">Reference proteome</keyword>
<evidence type="ECO:0000259" key="1">
    <source>
        <dbReference type="SMART" id="SM00256"/>
    </source>
</evidence>
<dbReference type="Pfam" id="PF00646">
    <property type="entry name" value="F-box"/>
    <property type="match status" value="1"/>
</dbReference>
<dbReference type="SUPFAM" id="SSF81383">
    <property type="entry name" value="F-box domain"/>
    <property type="match status" value="1"/>
</dbReference>
<reference evidence="2" key="2">
    <citation type="journal article" date="2024" name="Plant">
        <title>Genomic evolution and insights into agronomic trait innovations of Sesamum species.</title>
        <authorList>
            <person name="Miao H."/>
            <person name="Wang L."/>
            <person name="Qu L."/>
            <person name="Liu H."/>
            <person name="Sun Y."/>
            <person name="Le M."/>
            <person name="Wang Q."/>
            <person name="Wei S."/>
            <person name="Zheng Y."/>
            <person name="Lin W."/>
            <person name="Duan Y."/>
            <person name="Cao H."/>
            <person name="Xiong S."/>
            <person name="Wang X."/>
            <person name="Wei L."/>
            <person name="Li C."/>
            <person name="Ma Q."/>
            <person name="Ju M."/>
            <person name="Zhao R."/>
            <person name="Li G."/>
            <person name="Mu C."/>
            <person name="Tian Q."/>
            <person name="Mei H."/>
            <person name="Zhang T."/>
            <person name="Gao T."/>
            <person name="Zhang H."/>
        </authorList>
    </citation>
    <scope>NUCLEOTIDE SEQUENCE</scope>
    <source>
        <strain evidence="2">3651</strain>
    </source>
</reference>
<reference evidence="2" key="1">
    <citation type="submission" date="2020-06" db="EMBL/GenBank/DDBJ databases">
        <authorList>
            <person name="Li T."/>
            <person name="Hu X."/>
            <person name="Zhang T."/>
            <person name="Song X."/>
            <person name="Zhang H."/>
            <person name="Dai N."/>
            <person name="Sheng W."/>
            <person name="Hou X."/>
            <person name="Wei L."/>
        </authorList>
    </citation>
    <scope>NUCLEOTIDE SEQUENCE</scope>
    <source>
        <strain evidence="2">3651</strain>
        <tissue evidence="2">Leaf</tissue>
    </source>
</reference>
<dbReference type="SMART" id="SM00256">
    <property type="entry name" value="FBOX"/>
    <property type="match status" value="1"/>
</dbReference>
<dbReference type="EMBL" id="JACGWO010000009">
    <property type="protein sequence ID" value="KAK4419473.1"/>
    <property type="molecule type" value="Genomic_DNA"/>
</dbReference>
<evidence type="ECO:0000313" key="3">
    <source>
        <dbReference type="Proteomes" id="UP001293254"/>
    </source>
</evidence>
<sequence length="346" mass="38938">MEESDHFSNWDFLGPDLTELILAHLPIPSVIQASVVCKLWNSIINSSSFKTRVSDSRRPPWFFLCGKNKSFPNRNQVFAFDPESDSWIKLTKTTLLSKDSLADSYGFFSTCPGKFSFRPVFNVKTKSARLVVVGGIRSDDILAVEIYSPHQDCWELCPHLPEIFGPGNSSKLLCSALFRGKFYVLSIYSSFISSFDLEKRCWSNAQTLRPPGTLFSYLISCQDRLVLAGLCSVNRELEFNLWRVDEKTLEFSEIGIMPPDLLSIFIDSDNNLQFTGLKCVGSGNFIYVFKEESPWNCPVCVCEISNSGKCSWRRVPSLPEPGNEFQEIIGFCSNVSLLDILGNGSD</sequence>
<dbReference type="PANTHER" id="PTHR47712:SF3">
    <property type="entry name" value="F-BOX DOMAIN-CONTAINING PROTEIN"/>
    <property type="match status" value="1"/>
</dbReference>
<dbReference type="Proteomes" id="UP001293254">
    <property type="component" value="Unassembled WGS sequence"/>
</dbReference>
<evidence type="ECO:0000313" key="2">
    <source>
        <dbReference type="EMBL" id="KAK4419473.1"/>
    </source>
</evidence>
<dbReference type="Gene3D" id="2.120.10.80">
    <property type="entry name" value="Kelch-type beta propeller"/>
    <property type="match status" value="2"/>
</dbReference>
<protein>
    <submittedName>
        <fullName evidence="2">F-box/kelch-repeat protein</fullName>
    </submittedName>
</protein>
<dbReference type="PANTHER" id="PTHR47712">
    <property type="entry name" value="OS09G0555300 PROTEIN"/>
    <property type="match status" value="1"/>
</dbReference>
<dbReference type="InterPro" id="IPR036047">
    <property type="entry name" value="F-box-like_dom_sf"/>
</dbReference>
<name>A0AAE1XXV2_9LAMI</name>
<accession>A0AAE1XXV2</accession>
<comment type="caution">
    <text evidence="2">The sequence shown here is derived from an EMBL/GenBank/DDBJ whole genome shotgun (WGS) entry which is preliminary data.</text>
</comment>
<dbReference type="AlphaFoldDB" id="A0AAE1XXV2"/>
<gene>
    <name evidence="2" type="ORF">Salat_2360200</name>
</gene>
<organism evidence="2 3">
    <name type="scientific">Sesamum alatum</name>
    <dbReference type="NCBI Taxonomy" id="300844"/>
    <lineage>
        <taxon>Eukaryota</taxon>
        <taxon>Viridiplantae</taxon>
        <taxon>Streptophyta</taxon>
        <taxon>Embryophyta</taxon>
        <taxon>Tracheophyta</taxon>
        <taxon>Spermatophyta</taxon>
        <taxon>Magnoliopsida</taxon>
        <taxon>eudicotyledons</taxon>
        <taxon>Gunneridae</taxon>
        <taxon>Pentapetalae</taxon>
        <taxon>asterids</taxon>
        <taxon>lamiids</taxon>
        <taxon>Lamiales</taxon>
        <taxon>Pedaliaceae</taxon>
        <taxon>Sesamum</taxon>
    </lineage>
</organism>